<gene>
    <name evidence="1" type="ORF">RND71_005239</name>
</gene>
<keyword evidence="2" id="KW-1185">Reference proteome</keyword>
<dbReference type="Proteomes" id="UP001291623">
    <property type="component" value="Unassembled WGS sequence"/>
</dbReference>
<organism evidence="1 2">
    <name type="scientific">Anisodus tanguticus</name>
    <dbReference type="NCBI Taxonomy" id="243964"/>
    <lineage>
        <taxon>Eukaryota</taxon>
        <taxon>Viridiplantae</taxon>
        <taxon>Streptophyta</taxon>
        <taxon>Embryophyta</taxon>
        <taxon>Tracheophyta</taxon>
        <taxon>Spermatophyta</taxon>
        <taxon>Magnoliopsida</taxon>
        <taxon>eudicotyledons</taxon>
        <taxon>Gunneridae</taxon>
        <taxon>Pentapetalae</taxon>
        <taxon>asterids</taxon>
        <taxon>lamiids</taxon>
        <taxon>Solanales</taxon>
        <taxon>Solanaceae</taxon>
        <taxon>Solanoideae</taxon>
        <taxon>Hyoscyameae</taxon>
        <taxon>Anisodus</taxon>
    </lineage>
</organism>
<accession>A0AAE1SR58</accession>
<evidence type="ECO:0000313" key="1">
    <source>
        <dbReference type="EMBL" id="KAK4374562.1"/>
    </source>
</evidence>
<dbReference type="EMBL" id="JAVYJV010000003">
    <property type="protein sequence ID" value="KAK4374562.1"/>
    <property type="molecule type" value="Genomic_DNA"/>
</dbReference>
<proteinExistence type="predicted"/>
<name>A0AAE1SR58_9SOLA</name>
<sequence length="52" mass="5740">MAAKSCNQTKLTLTMAVPKIPTVDLTPFFISSSRLTQTIPGDSSPVPRHYYQ</sequence>
<evidence type="ECO:0000313" key="2">
    <source>
        <dbReference type="Proteomes" id="UP001291623"/>
    </source>
</evidence>
<reference evidence="1" key="1">
    <citation type="submission" date="2023-12" db="EMBL/GenBank/DDBJ databases">
        <title>Genome assembly of Anisodus tanguticus.</title>
        <authorList>
            <person name="Wang Y.-J."/>
        </authorList>
    </citation>
    <scope>NUCLEOTIDE SEQUENCE</scope>
    <source>
        <strain evidence="1">KB-2021</strain>
        <tissue evidence="1">Leaf</tissue>
    </source>
</reference>
<dbReference type="AlphaFoldDB" id="A0AAE1SR58"/>
<comment type="caution">
    <text evidence="1">The sequence shown here is derived from an EMBL/GenBank/DDBJ whole genome shotgun (WGS) entry which is preliminary data.</text>
</comment>
<protein>
    <submittedName>
        <fullName evidence="1">Uncharacterized protein</fullName>
    </submittedName>
</protein>